<dbReference type="OrthoDB" id="5537330at2759"/>
<gene>
    <name evidence="2" type="ORF">EKO04_007692</name>
</gene>
<evidence type="ECO:0008006" key="4">
    <source>
        <dbReference type="Google" id="ProtNLM"/>
    </source>
</evidence>
<dbReference type="PANTHER" id="PTHR28180:SF5">
    <property type="entry name" value="DNA POLYMERASE ALPHA SUBUNIT B"/>
    <property type="match status" value="1"/>
</dbReference>
<dbReference type="InterPro" id="IPR029032">
    <property type="entry name" value="AhpD-like"/>
</dbReference>
<dbReference type="SUPFAM" id="SSF69118">
    <property type="entry name" value="AhpD-like"/>
    <property type="match status" value="1"/>
</dbReference>
<comment type="caution">
    <text evidence="2">The sequence shown here is derived from an EMBL/GenBank/DDBJ whole genome shotgun (WGS) entry which is preliminary data.</text>
</comment>
<protein>
    <recommendedName>
        <fullName evidence="4">Carboxymuconolactone decarboxylase-like domain-containing protein</fullName>
    </recommendedName>
</protein>
<dbReference type="PANTHER" id="PTHR28180">
    <property type="entry name" value="CONSERVED MITOCHONDRIAL PROTEIN-RELATED"/>
    <property type="match status" value="1"/>
</dbReference>
<proteinExistence type="predicted"/>
<keyword evidence="3" id="KW-1185">Reference proteome</keyword>
<accession>A0A8H7J0T9</accession>
<reference evidence="2" key="1">
    <citation type="submission" date="2018-12" db="EMBL/GenBank/DDBJ databases">
        <authorList>
            <person name="Syme R.A."/>
            <person name="Farfan-Caceres L."/>
            <person name="Lichtenzveig J."/>
        </authorList>
    </citation>
    <scope>NUCLEOTIDE SEQUENCE</scope>
    <source>
        <strain evidence="2">Al4</strain>
    </source>
</reference>
<feature type="region of interest" description="Disordered" evidence="1">
    <location>
        <begin position="357"/>
        <end position="398"/>
    </location>
</feature>
<feature type="compositionally biased region" description="Basic and acidic residues" evidence="1">
    <location>
        <begin position="434"/>
        <end position="443"/>
    </location>
</feature>
<reference evidence="2" key="2">
    <citation type="submission" date="2020-09" db="EMBL/GenBank/DDBJ databases">
        <title>Reference genome assembly for Australian Ascochyta lentis isolate Al4.</title>
        <authorList>
            <person name="Lee R.C."/>
            <person name="Farfan-Caceres L.M."/>
            <person name="Debler J.W."/>
            <person name="Williams A.H."/>
            <person name="Henares B.M."/>
        </authorList>
    </citation>
    <scope>NUCLEOTIDE SEQUENCE</scope>
    <source>
        <strain evidence="2">Al4</strain>
    </source>
</reference>
<evidence type="ECO:0000256" key="1">
    <source>
        <dbReference type="SAM" id="MobiDB-lite"/>
    </source>
</evidence>
<dbReference type="AlphaFoldDB" id="A0A8H7J0T9"/>
<dbReference type="EMBL" id="RZGK01000013">
    <property type="protein sequence ID" value="KAF9694633.1"/>
    <property type="molecule type" value="Genomic_DNA"/>
</dbReference>
<feature type="region of interest" description="Disordered" evidence="1">
    <location>
        <begin position="410"/>
        <end position="453"/>
    </location>
</feature>
<organism evidence="2 3">
    <name type="scientific">Ascochyta lentis</name>
    <dbReference type="NCBI Taxonomy" id="205686"/>
    <lineage>
        <taxon>Eukaryota</taxon>
        <taxon>Fungi</taxon>
        <taxon>Dikarya</taxon>
        <taxon>Ascomycota</taxon>
        <taxon>Pezizomycotina</taxon>
        <taxon>Dothideomycetes</taxon>
        <taxon>Pleosporomycetidae</taxon>
        <taxon>Pleosporales</taxon>
        <taxon>Pleosporineae</taxon>
        <taxon>Didymellaceae</taxon>
        <taxon>Ascochyta</taxon>
    </lineage>
</organism>
<dbReference type="InterPro" id="IPR052999">
    <property type="entry name" value="PTS1_Protein"/>
</dbReference>
<name>A0A8H7J0T9_9PLEO</name>
<sequence length="479" mass="53149">MASPHSPPEHRQALSSLFTKLEQSFTSTALGPSRWYLAVLASLVGGSEPEFAEHLYLHLTQQPDYTSTAARQALVRRLREALVKLTSIVGVCKPLEAVLAISKVERPEDRDHSFTRQGWTADAANHQRGAEWLGKIYAGNTEETLALFDAHRDFRWISTEITYGLYLSDRQVLDDWDTEVVVLAGIMIQNLRLETKWHVRGARRVGMSVQDVKAIMACVREVAAFTDVKLSRIPSVEEVEHETSTSEVDLLHNTNSTTTPLSIRPHSPPQPHTMCQYWKKQHTCTHVSDRPYIEMCRTGYLSNTVCSTITTNPTPRPSHFPCYPCIKQSVYAEAREKHERAAAVAAAAVRAGEVAGRQRVEGEKKGREERVRREAREKAERERVGEVKGREAREREAERVRSEGGAWMLAEAGSGKKKKGKGGAGGLASPVKKGAWEENEKGGKMGGRAGVWGPKKILSRGEKEVVLADVTNGGDGVKK</sequence>
<evidence type="ECO:0000313" key="2">
    <source>
        <dbReference type="EMBL" id="KAF9694633.1"/>
    </source>
</evidence>
<evidence type="ECO:0000313" key="3">
    <source>
        <dbReference type="Proteomes" id="UP000651452"/>
    </source>
</evidence>
<dbReference type="Proteomes" id="UP000651452">
    <property type="component" value="Unassembled WGS sequence"/>
</dbReference>
<dbReference type="Gene3D" id="1.20.1290.10">
    <property type="entry name" value="AhpD-like"/>
    <property type="match status" value="1"/>
</dbReference>